<dbReference type="InterPro" id="IPR052932">
    <property type="entry name" value="OprB_Porin"/>
</dbReference>
<dbReference type="PANTHER" id="PTHR37944:SF1">
    <property type="entry name" value="PORIN B"/>
    <property type="match status" value="1"/>
</dbReference>
<comment type="similarity">
    <text evidence="1 2">Belongs to the OprB family.</text>
</comment>
<sequence length="407" mass="44666">MMKTKQLVVCAVVMGGAVGHGEELSLAQPPAVESMEEIGAEEASGNFFSSIEPKGVDVFASYVGIGASNVSGGIESDSVYAGQIYAGVHLDLEQLWNWKGARVKVSMVNRHGETLAGSVGSVFDPVTIYGGQTTFLYDLSIEKDFTDAFSVKVGRMAATDDFSTSPLYAYSLNNTVNGPIRALLLDGVMSSFPFPVWGTRLEYVVNEEHRFRMGAYQVSDSMWDASAHGTDFDISGDDGLSVFLQYDWTGEIAGRNSRMYLGTHQAFDEFETYGSDGTEGQFSQYYGHIDHEILDDLQVFLTAAYSGQGELARIEFQSSFGLIWKGLFPARPEDRTVLYATYGDYSAEYGEEIGEDRDYEIVCEIGHRFQLGDAYCVQPSVQYIHRPGGTGDIDDSVVLGVWLGMDF</sequence>
<dbReference type="Gene3D" id="2.40.160.180">
    <property type="entry name" value="Carbohydrate-selective porin OprB"/>
    <property type="match status" value="1"/>
</dbReference>
<name>A0ABW5E386_9BACT</name>
<comment type="caution">
    <text evidence="3">The sequence shown here is derived from an EMBL/GenBank/DDBJ whole genome shotgun (WGS) entry which is preliminary data.</text>
</comment>
<dbReference type="Proteomes" id="UP001597297">
    <property type="component" value="Unassembled WGS sequence"/>
</dbReference>
<dbReference type="PANTHER" id="PTHR37944">
    <property type="entry name" value="PORIN B"/>
    <property type="match status" value="1"/>
</dbReference>
<dbReference type="EMBL" id="JBHUJC010000012">
    <property type="protein sequence ID" value="MFD2275733.1"/>
    <property type="molecule type" value="Genomic_DNA"/>
</dbReference>
<keyword evidence="4" id="KW-1185">Reference proteome</keyword>
<protein>
    <submittedName>
        <fullName evidence="3">Carbohydrate porin</fullName>
    </submittedName>
</protein>
<proteinExistence type="inferred from homology"/>
<evidence type="ECO:0000256" key="2">
    <source>
        <dbReference type="RuleBase" id="RU363072"/>
    </source>
</evidence>
<accession>A0ABW5E386</accession>
<evidence type="ECO:0000313" key="4">
    <source>
        <dbReference type="Proteomes" id="UP001597297"/>
    </source>
</evidence>
<dbReference type="Pfam" id="PF04966">
    <property type="entry name" value="OprB"/>
    <property type="match status" value="1"/>
</dbReference>
<evidence type="ECO:0000256" key="1">
    <source>
        <dbReference type="ARBA" id="ARBA00008769"/>
    </source>
</evidence>
<dbReference type="InterPro" id="IPR038673">
    <property type="entry name" value="OprB_sf"/>
</dbReference>
<gene>
    <name evidence="3" type="ORF">ACFSQZ_04555</name>
</gene>
<organism evidence="3 4">
    <name type="scientific">Rubritalea spongiae</name>
    <dbReference type="NCBI Taxonomy" id="430797"/>
    <lineage>
        <taxon>Bacteria</taxon>
        <taxon>Pseudomonadati</taxon>
        <taxon>Verrucomicrobiota</taxon>
        <taxon>Verrucomicrobiia</taxon>
        <taxon>Verrucomicrobiales</taxon>
        <taxon>Rubritaleaceae</taxon>
        <taxon>Rubritalea</taxon>
    </lineage>
</organism>
<reference evidence="4" key="1">
    <citation type="journal article" date="2019" name="Int. J. Syst. Evol. Microbiol.">
        <title>The Global Catalogue of Microorganisms (GCM) 10K type strain sequencing project: providing services to taxonomists for standard genome sequencing and annotation.</title>
        <authorList>
            <consortium name="The Broad Institute Genomics Platform"/>
            <consortium name="The Broad Institute Genome Sequencing Center for Infectious Disease"/>
            <person name="Wu L."/>
            <person name="Ma J."/>
        </authorList>
    </citation>
    <scope>NUCLEOTIDE SEQUENCE [LARGE SCALE GENOMIC DNA]</scope>
    <source>
        <strain evidence="4">JCM 16545</strain>
    </source>
</reference>
<evidence type="ECO:0000313" key="3">
    <source>
        <dbReference type="EMBL" id="MFD2275733.1"/>
    </source>
</evidence>
<dbReference type="InterPro" id="IPR007049">
    <property type="entry name" value="Carb-sel_porin_OprB"/>
</dbReference>
<dbReference type="RefSeq" id="WP_377094263.1">
    <property type="nucleotide sequence ID" value="NZ_JBHSJM010000001.1"/>
</dbReference>